<dbReference type="GO" id="GO:0006183">
    <property type="term" value="P:GTP biosynthetic process"/>
    <property type="evidence" value="ECO:0007669"/>
    <property type="project" value="TreeGrafter"/>
</dbReference>
<protein>
    <recommendedName>
        <fullName evidence="4">DOD-type homing endonuclease domain-containing protein</fullName>
    </recommendedName>
</protein>
<evidence type="ECO:0000256" key="3">
    <source>
        <dbReference type="ARBA" id="ARBA00023000"/>
    </source>
</evidence>
<reference evidence="5" key="1">
    <citation type="journal article" date="2015" name="Nature">
        <title>Complex archaea that bridge the gap between prokaryotes and eukaryotes.</title>
        <authorList>
            <person name="Spang A."/>
            <person name="Saw J.H."/>
            <person name="Jorgensen S.L."/>
            <person name="Zaremba-Niedzwiedzka K."/>
            <person name="Martijn J."/>
            <person name="Lind A.E."/>
            <person name="van Eijk R."/>
            <person name="Schleper C."/>
            <person name="Guy L."/>
            <person name="Ettema T.J."/>
        </authorList>
    </citation>
    <scope>NUCLEOTIDE SEQUENCE</scope>
</reference>
<dbReference type="PANTHER" id="PTHR11911:SF111">
    <property type="entry name" value="INOSINE-5'-MONOPHOSPHATE DEHYDROGENASE"/>
    <property type="match status" value="1"/>
</dbReference>
<keyword evidence="2" id="KW-0068">Autocatalytic cleavage</keyword>
<dbReference type="AlphaFoldDB" id="A0A0F9VLD6"/>
<dbReference type="GO" id="GO:0004519">
    <property type="term" value="F:endonuclease activity"/>
    <property type="evidence" value="ECO:0007669"/>
    <property type="project" value="InterPro"/>
</dbReference>
<dbReference type="SUPFAM" id="SSF51412">
    <property type="entry name" value="Inosine monophosphate dehydrogenase (IMPDH)"/>
    <property type="match status" value="2"/>
</dbReference>
<dbReference type="PANTHER" id="PTHR11911">
    <property type="entry name" value="INOSINE-5-MONOPHOSPHATE DEHYDROGENASE RELATED"/>
    <property type="match status" value="1"/>
</dbReference>
<dbReference type="GO" id="GO:0003938">
    <property type="term" value="F:IMP dehydrogenase activity"/>
    <property type="evidence" value="ECO:0007669"/>
    <property type="project" value="InterPro"/>
</dbReference>
<sequence>MKVRQGLTFDDLLLVPKHSTIKSRKAEAGDIDTSVDIGKGIRLRIPIVSANMKNVTEHRMGNLLGGMGGMPILHRFCSIEENVELFNMAKFKATACSVGVNKEDKIRAVELCLAGCNIICVDVAHGDHKLALDMVEYLAKTYQDALLIAGNVATGAGAMRLYNAGADVIKAGIGPGCHTAGTRILMSNGTYKNIEDIQPGDRVINKNGNPVTVLQSFYSGIRLVNKLRHTLFYKPTYVTPDHKHWVGDLESVSKATLQSRGYTKCLLKNTRLGHSKYKWKKLENANKACLLMPKNINFELEEYFDIKIKKRAKGNGTKKSPFKYEIDSVLEPSYNCGYIFGTFLGDGHAMQANNGKTDIGAVHWYFGKNEWKTADKLRLAIRKALKKELTITIKENIIQCSLYYKPLADYLASFGKRQEKHLPPELIVNNKTYLKGLHDGLIDSDGHIESCGRKRFTNTSPRLIELFNIVSYLITGIFPNNEKTREPSVGGLKNANIENCSPLFRASILKSGEKRLTNNHQIAKILENETTQLQALTYDIGVDCETHSFIANNAIVHNSLCSTRIETGNGVPQMTALFDVFTASCRVDEKDLEKVKQWYAQQPLGSNVGPADFKARVEMLRQKGNRKFKIIADGGLRQGGDVVKALCFSDAVMLGSILAGTDEAPGEIVTINGVPHKAYEGSSTHKTSNVEGVKALVQCKGPARNIINRIMDGVRSGLSYQGCKDLEELKKDPEFIQVTNAGLVESHPHNVIIR</sequence>
<dbReference type="Gene3D" id="3.10.28.10">
    <property type="entry name" value="Homing endonucleases"/>
    <property type="match status" value="1"/>
</dbReference>
<organism evidence="5">
    <name type="scientific">marine sediment metagenome</name>
    <dbReference type="NCBI Taxonomy" id="412755"/>
    <lineage>
        <taxon>unclassified sequences</taxon>
        <taxon>metagenomes</taxon>
        <taxon>ecological metagenomes</taxon>
    </lineage>
</organism>
<name>A0A0F9VLD6_9ZZZZ</name>
<dbReference type="InterPro" id="IPR005990">
    <property type="entry name" value="IMP_DH"/>
</dbReference>
<gene>
    <name evidence="5" type="ORF">LCGC14_0469480</name>
</gene>
<dbReference type="SUPFAM" id="SSF51294">
    <property type="entry name" value="Hedgehog/intein (Hint) domain"/>
    <property type="match status" value="1"/>
</dbReference>
<evidence type="ECO:0000256" key="1">
    <source>
        <dbReference type="ARBA" id="ARBA00005502"/>
    </source>
</evidence>
<comment type="similarity">
    <text evidence="1">Belongs to the IMPDH/GMPR family.</text>
</comment>
<comment type="caution">
    <text evidence="5">The sequence shown here is derived from an EMBL/GenBank/DDBJ whole genome shotgun (WGS) entry which is preliminary data.</text>
</comment>
<dbReference type="Gene3D" id="3.20.20.70">
    <property type="entry name" value="Aldolase class I"/>
    <property type="match status" value="2"/>
</dbReference>
<proteinExistence type="inferred from homology"/>
<dbReference type="PROSITE" id="PS50819">
    <property type="entry name" value="INTEIN_ENDONUCLEASE"/>
    <property type="match status" value="1"/>
</dbReference>
<dbReference type="InterPro" id="IPR001093">
    <property type="entry name" value="IMP_DH_GMPRt"/>
</dbReference>
<dbReference type="InterPro" id="IPR027434">
    <property type="entry name" value="Homing_endonucl"/>
</dbReference>
<dbReference type="SMART" id="SM01240">
    <property type="entry name" value="IMPDH"/>
    <property type="match status" value="1"/>
</dbReference>
<keyword evidence="3" id="KW-0651">Protein splicing</keyword>
<dbReference type="InterPro" id="IPR013785">
    <property type="entry name" value="Aldolase_TIM"/>
</dbReference>
<feature type="domain" description="DOD-type homing endonuclease" evidence="4">
    <location>
        <begin position="339"/>
        <end position="473"/>
    </location>
</feature>
<dbReference type="Pfam" id="PF00478">
    <property type="entry name" value="IMPDH"/>
    <property type="match status" value="2"/>
</dbReference>
<dbReference type="Gene3D" id="2.170.16.10">
    <property type="entry name" value="Hedgehog/Intein (Hint) domain"/>
    <property type="match status" value="1"/>
</dbReference>
<evidence type="ECO:0000313" key="5">
    <source>
        <dbReference type="EMBL" id="KKN66613.1"/>
    </source>
</evidence>
<accession>A0A0F9VLD6</accession>
<dbReference type="EMBL" id="LAZR01000495">
    <property type="protein sequence ID" value="KKN66613.1"/>
    <property type="molecule type" value="Genomic_DNA"/>
</dbReference>
<dbReference type="InterPro" id="IPR030934">
    <property type="entry name" value="Intein_C"/>
</dbReference>
<dbReference type="InterPro" id="IPR036844">
    <property type="entry name" value="Hint_dom_sf"/>
</dbReference>
<dbReference type="PROSITE" id="PS50818">
    <property type="entry name" value="INTEIN_C_TER"/>
    <property type="match status" value="1"/>
</dbReference>
<dbReference type="InterPro" id="IPR004042">
    <property type="entry name" value="Intein_endonuc_central"/>
</dbReference>
<evidence type="ECO:0000259" key="4">
    <source>
        <dbReference type="PROSITE" id="PS50819"/>
    </source>
</evidence>
<evidence type="ECO:0000256" key="2">
    <source>
        <dbReference type="ARBA" id="ARBA00022813"/>
    </source>
</evidence>